<feature type="transmembrane region" description="Helical" evidence="5">
    <location>
        <begin position="35"/>
        <end position="54"/>
    </location>
</feature>
<reference evidence="6" key="1">
    <citation type="journal article" date="2017" name="Genome Announc.">
        <title>High-Quality Whole-Genome Sequences of the Oligo-Mouse-Microbiota Bacterial Community.</title>
        <authorList>
            <person name="Garzetti D."/>
            <person name="Brugiroux S."/>
            <person name="Bunk B."/>
            <person name="Pukall R."/>
            <person name="McCoy K.D."/>
            <person name="Macpherson A.J."/>
            <person name="Stecher B."/>
        </authorList>
    </citation>
    <scope>NUCLEOTIDE SEQUENCE</scope>
    <source>
        <strain evidence="6">KB18</strain>
    </source>
</reference>
<evidence type="ECO:0000256" key="4">
    <source>
        <dbReference type="ARBA" id="ARBA00023136"/>
    </source>
</evidence>
<accession>A0A1Z2XTX9</accession>
<name>A0A1Z2XTX9_9FIRM</name>
<evidence type="ECO:0000256" key="2">
    <source>
        <dbReference type="ARBA" id="ARBA00022692"/>
    </source>
</evidence>
<comment type="subcellular location">
    <subcellularLocation>
        <location evidence="1">Membrane</location>
        <topology evidence="1">Multi-pass membrane protein</topology>
    </subcellularLocation>
</comment>
<evidence type="ECO:0000256" key="1">
    <source>
        <dbReference type="ARBA" id="ARBA00004141"/>
    </source>
</evidence>
<dbReference type="KEGG" id="amur:ADH66_15015"/>
<dbReference type="AlphaFoldDB" id="A0A1Z2XTX9"/>
<dbReference type="Proteomes" id="UP000196710">
    <property type="component" value="Chromosome"/>
</dbReference>
<evidence type="ECO:0000256" key="3">
    <source>
        <dbReference type="ARBA" id="ARBA00022989"/>
    </source>
</evidence>
<dbReference type="GO" id="GO:0016020">
    <property type="term" value="C:membrane"/>
    <property type="evidence" value="ECO:0007669"/>
    <property type="project" value="UniProtKB-SubCell"/>
</dbReference>
<evidence type="ECO:0000313" key="6">
    <source>
        <dbReference type="EMBL" id="ASB41851.1"/>
    </source>
</evidence>
<dbReference type="EMBL" id="CP065321">
    <property type="protein sequence ID" value="QQR31118.1"/>
    <property type="molecule type" value="Genomic_DNA"/>
</dbReference>
<proteinExistence type="predicted"/>
<sequence length="149" mass="15587">MENFNGIKNIALGALAAAGAVIAQALGGWDGTLKALLAFMAADYVTGLVVAAVFRRSPKTERGALSSRAGFLGLVKKCDILLLVLLAVLLDEATGSGIIRAGVCLFFTANEGLSILENLGLMGVPYPGFLRDMLEAMRKKNDDDVEGEG</sequence>
<evidence type="ECO:0000313" key="9">
    <source>
        <dbReference type="Proteomes" id="UP000596035"/>
    </source>
</evidence>
<keyword evidence="4 5" id="KW-0472">Membrane</keyword>
<gene>
    <name evidence="6" type="ORF">ADH66_15015</name>
    <name evidence="7" type="ORF">I5Q82_05395</name>
</gene>
<dbReference type="Pfam" id="PF05105">
    <property type="entry name" value="Phage_holin_4_1"/>
    <property type="match status" value="1"/>
</dbReference>
<reference evidence="7 9" key="3">
    <citation type="submission" date="2020-11" db="EMBL/GenBank/DDBJ databases">
        <title>Closed and high quality bacterial genomes of the OMM12 community.</title>
        <authorList>
            <person name="Marbouty M."/>
            <person name="Lamy-Besnier Q."/>
            <person name="Debarbieux L."/>
            <person name="Koszul R."/>
        </authorList>
    </citation>
    <scope>NUCLEOTIDE SEQUENCE [LARGE SCALE GENOMIC DNA]</scope>
    <source>
        <strain evidence="7 9">KB18</strain>
    </source>
</reference>
<keyword evidence="2 5" id="KW-0812">Transmembrane</keyword>
<dbReference type="InterPro" id="IPR006480">
    <property type="entry name" value="Phage_holin_4_1"/>
</dbReference>
<reference evidence="8" key="2">
    <citation type="submission" date="2017-05" db="EMBL/GenBank/DDBJ databases">
        <title>Improved OligoMM genomes.</title>
        <authorList>
            <person name="Garzetti D."/>
        </authorList>
    </citation>
    <scope>NUCLEOTIDE SEQUENCE [LARGE SCALE GENOMIC DNA]</scope>
    <source>
        <strain evidence="8">KB18</strain>
    </source>
</reference>
<dbReference type="EMBL" id="CP021422">
    <property type="protein sequence ID" value="ASB41851.1"/>
    <property type="molecule type" value="Genomic_DNA"/>
</dbReference>
<keyword evidence="3 5" id="KW-1133">Transmembrane helix</keyword>
<organism evidence="7 9">
    <name type="scientific">Acutalibacter muris</name>
    <dbReference type="NCBI Taxonomy" id="1796620"/>
    <lineage>
        <taxon>Bacteria</taxon>
        <taxon>Bacillati</taxon>
        <taxon>Bacillota</taxon>
        <taxon>Clostridia</taxon>
        <taxon>Eubacteriales</taxon>
        <taxon>Acutalibacteraceae</taxon>
        <taxon>Acutalibacter</taxon>
    </lineage>
</organism>
<protein>
    <submittedName>
        <fullName evidence="7">Phage holin family protein</fullName>
    </submittedName>
</protein>
<evidence type="ECO:0000256" key="5">
    <source>
        <dbReference type="SAM" id="Phobius"/>
    </source>
</evidence>
<evidence type="ECO:0000313" key="7">
    <source>
        <dbReference type="EMBL" id="QQR31118.1"/>
    </source>
</evidence>
<dbReference type="NCBIfam" id="TIGR01593">
    <property type="entry name" value="holin_tox_secr"/>
    <property type="match status" value="1"/>
</dbReference>
<evidence type="ECO:0000313" key="8">
    <source>
        <dbReference type="Proteomes" id="UP000196710"/>
    </source>
</evidence>
<keyword evidence="8" id="KW-1185">Reference proteome</keyword>
<dbReference type="RefSeq" id="WP_066539110.1">
    <property type="nucleotide sequence ID" value="NZ_CAPVCI010000052.1"/>
</dbReference>
<dbReference type="Proteomes" id="UP000596035">
    <property type="component" value="Chromosome"/>
</dbReference>